<gene>
    <name evidence="1" type="ORF">TorRG33x02_253400</name>
</gene>
<dbReference type="AlphaFoldDB" id="A0A2P5DF48"/>
<reference evidence="2" key="1">
    <citation type="submission" date="2016-06" db="EMBL/GenBank/DDBJ databases">
        <title>Parallel loss of symbiosis genes in relatives of nitrogen-fixing non-legume Parasponia.</title>
        <authorList>
            <person name="Van Velzen R."/>
            <person name="Holmer R."/>
            <person name="Bu F."/>
            <person name="Rutten L."/>
            <person name="Van Zeijl A."/>
            <person name="Liu W."/>
            <person name="Santuari L."/>
            <person name="Cao Q."/>
            <person name="Sharma T."/>
            <person name="Shen D."/>
            <person name="Roswanjaya Y."/>
            <person name="Wardhani T."/>
            <person name="Kalhor M.S."/>
            <person name="Jansen J."/>
            <person name="Van den Hoogen J."/>
            <person name="Gungor B."/>
            <person name="Hartog M."/>
            <person name="Hontelez J."/>
            <person name="Verver J."/>
            <person name="Yang W.-C."/>
            <person name="Schijlen E."/>
            <person name="Repin R."/>
            <person name="Schilthuizen M."/>
            <person name="Schranz E."/>
            <person name="Heidstra R."/>
            <person name="Miyata K."/>
            <person name="Fedorova E."/>
            <person name="Kohlen W."/>
            <person name="Bisseling T."/>
            <person name="Smit S."/>
            <person name="Geurts R."/>
        </authorList>
    </citation>
    <scope>NUCLEOTIDE SEQUENCE [LARGE SCALE GENOMIC DNA]</scope>
    <source>
        <strain evidence="2">cv. RG33-2</strain>
    </source>
</reference>
<evidence type="ECO:0000313" key="1">
    <source>
        <dbReference type="EMBL" id="PON71919.1"/>
    </source>
</evidence>
<sequence length="146" mass="16333">WKFETLLEDTKLWLMEFQWLHTSSVVSLSILSIVVKSWVHLSSRALKLNVDAAPGSRNGATDIRVVVRDASSVICGVLAKNFPRNFGLFFLAKSLTLRDGLSFALNYNLIPKFLESNSRNIIFALNDEESGSLEGHILKDSSNYLS</sequence>
<evidence type="ECO:0008006" key="3">
    <source>
        <dbReference type="Google" id="ProtNLM"/>
    </source>
</evidence>
<name>A0A2P5DF48_TREOI</name>
<keyword evidence="2" id="KW-1185">Reference proteome</keyword>
<dbReference type="OrthoDB" id="1906820at2759"/>
<proteinExistence type="predicted"/>
<dbReference type="Proteomes" id="UP000237000">
    <property type="component" value="Unassembled WGS sequence"/>
</dbReference>
<evidence type="ECO:0000313" key="2">
    <source>
        <dbReference type="Proteomes" id="UP000237000"/>
    </source>
</evidence>
<accession>A0A2P5DF48</accession>
<feature type="non-terminal residue" evidence="1">
    <location>
        <position position="1"/>
    </location>
</feature>
<organism evidence="1 2">
    <name type="scientific">Trema orientale</name>
    <name type="common">Charcoal tree</name>
    <name type="synonym">Celtis orientalis</name>
    <dbReference type="NCBI Taxonomy" id="63057"/>
    <lineage>
        <taxon>Eukaryota</taxon>
        <taxon>Viridiplantae</taxon>
        <taxon>Streptophyta</taxon>
        <taxon>Embryophyta</taxon>
        <taxon>Tracheophyta</taxon>
        <taxon>Spermatophyta</taxon>
        <taxon>Magnoliopsida</taxon>
        <taxon>eudicotyledons</taxon>
        <taxon>Gunneridae</taxon>
        <taxon>Pentapetalae</taxon>
        <taxon>rosids</taxon>
        <taxon>fabids</taxon>
        <taxon>Rosales</taxon>
        <taxon>Cannabaceae</taxon>
        <taxon>Trema</taxon>
    </lineage>
</organism>
<dbReference type="EMBL" id="JXTC01000274">
    <property type="protein sequence ID" value="PON71919.1"/>
    <property type="molecule type" value="Genomic_DNA"/>
</dbReference>
<comment type="caution">
    <text evidence="1">The sequence shown here is derived from an EMBL/GenBank/DDBJ whole genome shotgun (WGS) entry which is preliminary data.</text>
</comment>
<protein>
    <recommendedName>
        <fullName evidence="3">RNase H type-1 domain-containing protein</fullName>
    </recommendedName>
</protein>
<dbReference type="InParanoid" id="A0A2P5DF48"/>